<keyword evidence="2" id="KW-1185">Reference proteome</keyword>
<name>A0AAN9S1A8_PSOTE</name>
<evidence type="ECO:0000313" key="1">
    <source>
        <dbReference type="EMBL" id="KAK7387454.1"/>
    </source>
</evidence>
<proteinExistence type="predicted"/>
<comment type="caution">
    <text evidence="1">The sequence shown here is derived from an EMBL/GenBank/DDBJ whole genome shotgun (WGS) entry which is preliminary data.</text>
</comment>
<protein>
    <submittedName>
        <fullName evidence="1">Uncharacterized protein</fullName>
    </submittedName>
</protein>
<dbReference type="AlphaFoldDB" id="A0AAN9S1A8"/>
<dbReference type="Proteomes" id="UP001386955">
    <property type="component" value="Unassembled WGS sequence"/>
</dbReference>
<gene>
    <name evidence="1" type="ORF">VNO78_28272</name>
</gene>
<accession>A0AAN9S1A8</accession>
<evidence type="ECO:0000313" key="2">
    <source>
        <dbReference type="Proteomes" id="UP001386955"/>
    </source>
</evidence>
<organism evidence="1 2">
    <name type="scientific">Psophocarpus tetragonolobus</name>
    <name type="common">Winged bean</name>
    <name type="synonym">Dolichos tetragonolobus</name>
    <dbReference type="NCBI Taxonomy" id="3891"/>
    <lineage>
        <taxon>Eukaryota</taxon>
        <taxon>Viridiplantae</taxon>
        <taxon>Streptophyta</taxon>
        <taxon>Embryophyta</taxon>
        <taxon>Tracheophyta</taxon>
        <taxon>Spermatophyta</taxon>
        <taxon>Magnoliopsida</taxon>
        <taxon>eudicotyledons</taxon>
        <taxon>Gunneridae</taxon>
        <taxon>Pentapetalae</taxon>
        <taxon>rosids</taxon>
        <taxon>fabids</taxon>
        <taxon>Fabales</taxon>
        <taxon>Fabaceae</taxon>
        <taxon>Papilionoideae</taxon>
        <taxon>50 kb inversion clade</taxon>
        <taxon>NPAAA clade</taxon>
        <taxon>indigoferoid/millettioid clade</taxon>
        <taxon>Phaseoleae</taxon>
        <taxon>Psophocarpus</taxon>
    </lineage>
</organism>
<reference evidence="1 2" key="1">
    <citation type="submission" date="2024-01" db="EMBL/GenBank/DDBJ databases">
        <title>The genomes of 5 underutilized Papilionoideae crops provide insights into root nodulation and disease resistanc.</title>
        <authorList>
            <person name="Jiang F."/>
        </authorList>
    </citation>
    <scope>NUCLEOTIDE SEQUENCE [LARGE SCALE GENOMIC DNA]</scope>
    <source>
        <strain evidence="1">DUOXIRENSHENG_FW03</strain>
        <tissue evidence="1">Leaves</tissue>
    </source>
</reference>
<dbReference type="EMBL" id="JAYMYS010000007">
    <property type="protein sequence ID" value="KAK7387454.1"/>
    <property type="molecule type" value="Genomic_DNA"/>
</dbReference>
<sequence>MEKVHREIHRLLLKPCKCNFDDSLIRIHSNGYFTCFRFLFKHSDTQLLRLRILPDKDIHYSALYKILS</sequence>